<dbReference type="Pfam" id="PF07009">
    <property type="entry name" value="NusG_II"/>
    <property type="match status" value="1"/>
</dbReference>
<accession>A0AA91JQU5</accession>
<comment type="caution">
    <text evidence="2">The sequence shown here is derived from an EMBL/GenBank/DDBJ whole genome shotgun (WGS) entry which is preliminary data.</text>
</comment>
<evidence type="ECO:0000256" key="1">
    <source>
        <dbReference type="SAM" id="Phobius"/>
    </source>
</evidence>
<protein>
    <recommendedName>
        <fullName evidence="4">NusG domain-containing protein</fullName>
    </recommendedName>
</protein>
<keyword evidence="1" id="KW-1133">Transmembrane helix</keyword>
<proteinExistence type="predicted"/>
<evidence type="ECO:0000313" key="2">
    <source>
        <dbReference type="EMBL" id="OJG93627.1"/>
    </source>
</evidence>
<dbReference type="Proteomes" id="UP000183039">
    <property type="component" value="Unassembled WGS sequence"/>
</dbReference>
<dbReference type="InterPro" id="IPR038690">
    <property type="entry name" value="NusG_2_sf"/>
</dbReference>
<evidence type="ECO:0008006" key="4">
    <source>
        <dbReference type="Google" id="ProtNLM"/>
    </source>
</evidence>
<keyword evidence="1" id="KW-0472">Membrane</keyword>
<gene>
    <name evidence="2" type="ORF">RV15_GL000229</name>
</gene>
<keyword evidence="1" id="KW-0812">Transmembrane</keyword>
<dbReference type="EMBL" id="JXLC01000001">
    <property type="protein sequence ID" value="OJG93627.1"/>
    <property type="molecule type" value="Genomic_DNA"/>
</dbReference>
<sequence>MIEYIKLKTTKERKELDFKEFINKSYLRPWDIAIILLLIISSFLPLVVFSHQPGNTAVLKVDGEVIKVFDLVEDGPTYTYKYEASDGDYNLIEVKGDKIRIVETNCGDQICVQQGWKSKAGETPIACLPHNLFIIIEASDGSEDGSLIY</sequence>
<dbReference type="Gene3D" id="2.60.320.10">
    <property type="entry name" value="N-utilization substance G protein NusG, insert domain"/>
    <property type="match status" value="1"/>
</dbReference>
<organism evidence="2 3">
    <name type="scientific">Enterococcus silesiacus</name>
    <dbReference type="NCBI Taxonomy" id="332949"/>
    <lineage>
        <taxon>Bacteria</taxon>
        <taxon>Bacillati</taxon>
        <taxon>Bacillota</taxon>
        <taxon>Bacilli</taxon>
        <taxon>Lactobacillales</taxon>
        <taxon>Enterococcaceae</taxon>
        <taxon>Enterococcus</taxon>
    </lineage>
</organism>
<dbReference type="CDD" id="cd09911">
    <property type="entry name" value="Lin0431_like"/>
    <property type="match status" value="1"/>
</dbReference>
<dbReference type="AlphaFoldDB" id="A0AA91JQU5"/>
<name>A0AA91JQU5_9ENTE</name>
<evidence type="ECO:0000313" key="3">
    <source>
        <dbReference type="Proteomes" id="UP000183039"/>
    </source>
</evidence>
<reference evidence="2 3" key="1">
    <citation type="submission" date="2014-12" db="EMBL/GenBank/DDBJ databases">
        <title>Draft genome sequences of 29 type strains of Enterococci.</title>
        <authorList>
            <person name="Zhong Z."/>
            <person name="Sun Z."/>
            <person name="Liu W."/>
            <person name="Zhang W."/>
            <person name="Zhang H."/>
        </authorList>
    </citation>
    <scope>NUCLEOTIDE SEQUENCE [LARGE SCALE GENOMIC DNA]</scope>
    <source>
        <strain evidence="2 3">DSM 22801</strain>
    </source>
</reference>
<feature type="transmembrane region" description="Helical" evidence="1">
    <location>
        <begin position="32"/>
        <end position="50"/>
    </location>
</feature>